<reference evidence="2" key="1">
    <citation type="submission" date="2021-08" db="EMBL/GenBank/DDBJ databases">
        <authorList>
            <person name="Yaryura P.M."/>
            <person name="Bianco M.I."/>
            <person name="Morais C."/>
            <person name="Setubal J.C."/>
        </authorList>
    </citation>
    <scope>NUCLEOTIDE SEQUENCE</scope>
    <source>
        <strain evidence="2">AP1</strain>
    </source>
</reference>
<dbReference type="AlphaFoldDB" id="A0AAJ5SS37"/>
<sequence length="311" mass="34361">MASNAFETLGLAIRSHFIPAHWTVENLQQIPFTGTLVMWMLFFAIATIIPMKLRTTRGQFMGFIVATAGAIIISFSTVSTGLKTKEHLTYRQTHLERLHEAFKTPPLNAEEAALRREQINAAETDIFHDKITIDLTGFMLSFAAMTLGGLGAGLVTAAVTATRSREEEEQLERLPFMKLLDLLRYLSSYVLVSAPVIALATWLTSRLTCTPSGPVDSMRSAIVAGFAISWVMAAVAYSLAYILAQNKPLPFVPVIFGALTAALYLMTLSLSLSVLAPGWLLVLCLLCLPLYARIRRRFYSPLRRIGQPGHR</sequence>
<accession>A0AAJ5SS37</accession>
<feature type="transmembrane region" description="Helical" evidence="1">
    <location>
        <begin position="222"/>
        <end position="244"/>
    </location>
</feature>
<evidence type="ECO:0000256" key="1">
    <source>
        <dbReference type="SAM" id="Phobius"/>
    </source>
</evidence>
<dbReference type="Proteomes" id="UP001209279">
    <property type="component" value="Chromosome"/>
</dbReference>
<gene>
    <name evidence="2" type="ORF">K7K07_18730</name>
</gene>
<keyword evidence="1" id="KW-1133">Transmembrane helix</keyword>
<protein>
    <submittedName>
        <fullName evidence="2">Uncharacterized protein</fullName>
    </submittedName>
</protein>
<evidence type="ECO:0000313" key="3">
    <source>
        <dbReference type="Proteomes" id="UP001209279"/>
    </source>
</evidence>
<dbReference type="RefSeq" id="WP_110605675.1">
    <property type="nucleotide sequence ID" value="NZ_CATKPM010000072.1"/>
</dbReference>
<feature type="transmembrane region" description="Helical" evidence="1">
    <location>
        <begin position="30"/>
        <end position="49"/>
    </location>
</feature>
<name>A0AAJ5SS37_9PSED</name>
<evidence type="ECO:0000313" key="2">
    <source>
        <dbReference type="EMBL" id="UXZ44094.1"/>
    </source>
</evidence>
<feature type="transmembrane region" description="Helical" evidence="1">
    <location>
        <begin position="182"/>
        <end position="202"/>
    </location>
</feature>
<feature type="transmembrane region" description="Helical" evidence="1">
    <location>
        <begin position="251"/>
        <end position="270"/>
    </location>
</feature>
<organism evidence="2 3">
    <name type="scientific">Pseudomonas soli</name>
    <dbReference type="NCBI Taxonomy" id="1306993"/>
    <lineage>
        <taxon>Bacteria</taxon>
        <taxon>Pseudomonadati</taxon>
        <taxon>Pseudomonadota</taxon>
        <taxon>Gammaproteobacteria</taxon>
        <taxon>Pseudomonadales</taxon>
        <taxon>Pseudomonadaceae</taxon>
        <taxon>Pseudomonas</taxon>
    </lineage>
</organism>
<keyword evidence="1" id="KW-0472">Membrane</keyword>
<feature type="transmembrane region" description="Helical" evidence="1">
    <location>
        <begin position="276"/>
        <end position="294"/>
    </location>
</feature>
<feature type="transmembrane region" description="Helical" evidence="1">
    <location>
        <begin position="138"/>
        <end position="161"/>
    </location>
</feature>
<feature type="transmembrane region" description="Helical" evidence="1">
    <location>
        <begin position="61"/>
        <end position="82"/>
    </location>
</feature>
<dbReference type="EMBL" id="CP083803">
    <property type="protein sequence ID" value="UXZ44094.1"/>
    <property type="molecule type" value="Genomic_DNA"/>
</dbReference>
<proteinExistence type="predicted"/>
<keyword evidence="1" id="KW-0812">Transmembrane</keyword>